<organism evidence="1 2">
    <name type="scientific">Gossypium arboreum</name>
    <name type="common">Tree cotton</name>
    <name type="synonym">Gossypium nanking</name>
    <dbReference type="NCBI Taxonomy" id="29729"/>
    <lineage>
        <taxon>Eukaryota</taxon>
        <taxon>Viridiplantae</taxon>
        <taxon>Streptophyta</taxon>
        <taxon>Embryophyta</taxon>
        <taxon>Tracheophyta</taxon>
        <taxon>Spermatophyta</taxon>
        <taxon>Magnoliopsida</taxon>
        <taxon>eudicotyledons</taxon>
        <taxon>Gunneridae</taxon>
        <taxon>Pentapetalae</taxon>
        <taxon>rosids</taxon>
        <taxon>malvids</taxon>
        <taxon>Malvales</taxon>
        <taxon>Malvaceae</taxon>
        <taxon>Malvoideae</taxon>
        <taxon>Gossypium</taxon>
    </lineage>
</organism>
<dbReference type="EMBL" id="JARKNE010000013">
    <property type="protein sequence ID" value="KAK5771647.1"/>
    <property type="molecule type" value="Genomic_DNA"/>
</dbReference>
<accession>A0ABR0MGE2</accession>
<sequence>MTMMRFMTRVQLELVTEGHVDELDIVEIVSDLIDIATKLTVNVEVKDELTTNMELKPILNESVEKPKHSLAIA</sequence>
<comment type="caution">
    <text evidence="1">The sequence shown here is derived from an EMBL/GenBank/DDBJ whole genome shotgun (WGS) entry which is preliminary data.</text>
</comment>
<evidence type="ECO:0000313" key="1">
    <source>
        <dbReference type="EMBL" id="KAK5771647.1"/>
    </source>
</evidence>
<protein>
    <submittedName>
        <fullName evidence="1">Uncharacterized protein</fullName>
    </submittedName>
</protein>
<proteinExistence type="predicted"/>
<name>A0ABR0MGE2_GOSAR</name>
<keyword evidence="2" id="KW-1185">Reference proteome</keyword>
<reference evidence="1 2" key="1">
    <citation type="submission" date="2023-03" db="EMBL/GenBank/DDBJ databases">
        <title>WGS of Gossypium arboreum.</title>
        <authorList>
            <person name="Yu D."/>
        </authorList>
    </citation>
    <scope>NUCLEOTIDE SEQUENCE [LARGE SCALE GENOMIC DNA]</scope>
    <source>
        <tissue evidence="1">Leaf</tissue>
    </source>
</reference>
<gene>
    <name evidence="1" type="ORF">PVK06_047878</name>
</gene>
<dbReference type="Proteomes" id="UP001358586">
    <property type="component" value="Chromosome 13"/>
</dbReference>
<evidence type="ECO:0000313" key="2">
    <source>
        <dbReference type="Proteomes" id="UP001358586"/>
    </source>
</evidence>